<sequence length="67" mass="7412">EVINMGDLVLGREQFRELDQVAWTAKAGFGLGVGAIALIFVVLVVWCCCRRHHQQSNAAVTVRETEV</sequence>
<keyword evidence="1" id="KW-1133">Transmembrane helix</keyword>
<keyword evidence="2" id="KW-1185">Reference proteome</keyword>
<reference evidence="3" key="1">
    <citation type="submission" date="2016-11" db="UniProtKB">
        <authorList>
            <consortium name="WormBaseParasite"/>
        </authorList>
    </citation>
    <scope>IDENTIFICATION</scope>
</reference>
<accession>A0A1I8GKC4</accession>
<organism evidence="2 3">
    <name type="scientific">Macrostomum lignano</name>
    <dbReference type="NCBI Taxonomy" id="282301"/>
    <lineage>
        <taxon>Eukaryota</taxon>
        <taxon>Metazoa</taxon>
        <taxon>Spiralia</taxon>
        <taxon>Lophotrochozoa</taxon>
        <taxon>Platyhelminthes</taxon>
        <taxon>Rhabditophora</taxon>
        <taxon>Macrostomorpha</taxon>
        <taxon>Macrostomida</taxon>
        <taxon>Macrostomidae</taxon>
        <taxon>Macrostomum</taxon>
    </lineage>
</organism>
<name>A0A1I8GKC4_9PLAT</name>
<feature type="transmembrane region" description="Helical" evidence="1">
    <location>
        <begin position="27"/>
        <end position="49"/>
    </location>
</feature>
<keyword evidence="1" id="KW-0812">Transmembrane</keyword>
<dbReference type="Proteomes" id="UP000095280">
    <property type="component" value="Unplaced"/>
</dbReference>
<evidence type="ECO:0000313" key="2">
    <source>
        <dbReference type="Proteomes" id="UP000095280"/>
    </source>
</evidence>
<protein>
    <submittedName>
        <fullName evidence="3">Sushi domain-containing protein</fullName>
    </submittedName>
</protein>
<dbReference type="WBParaSite" id="maker-uti_cns_0002230-snap-gene-0.7-mRNA-1">
    <property type="protein sequence ID" value="maker-uti_cns_0002230-snap-gene-0.7-mRNA-1"/>
    <property type="gene ID" value="maker-uti_cns_0002230-snap-gene-0.7"/>
</dbReference>
<dbReference type="AlphaFoldDB" id="A0A1I8GKC4"/>
<keyword evidence="1" id="KW-0472">Membrane</keyword>
<evidence type="ECO:0000256" key="1">
    <source>
        <dbReference type="SAM" id="Phobius"/>
    </source>
</evidence>
<evidence type="ECO:0000313" key="3">
    <source>
        <dbReference type="WBParaSite" id="maker-uti_cns_0002230-snap-gene-0.7-mRNA-1"/>
    </source>
</evidence>
<proteinExistence type="predicted"/>